<dbReference type="GO" id="GO:0005886">
    <property type="term" value="C:plasma membrane"/>
    <property type="evidence" value="ECO:0007669"/>
    <property type="project" value="UniProtKB-SubCell"/>
</dbReference>
<keyword evidence="3" id="KW-1003">Cell membrane</keyword>
<proteinExistence type="inferred from homology"/>
<keyword evidence="9" id="KW-1185">Reference proteome</keyword>
<feature type="transmembrane region" description="Helical" evidence="7">
    <location>
        <begin position="193"/>
        <end position="214"/>
    </location>
</feature>
<organism evidence="8 9">
    <name type="scientific">Thermococcus peptonophilus</name>
    <dbReference type="NCBI Taxonomy" id="53952"/>
    <lineage>
        <taxon>Archaea</taxon>
        <taxon>Methanobacteriati</taxon>
        <taxon>Methanobacteriota</taxon>
        <taxon>Thermococci</taxon>
        <taxon>Thermococcales</taxon>
        <taxon>Thermococcaceae</taxon>
        <taxon>Thermococcus</taxon>
    </lineage>
</organism>
<dbReference type="STRING" id="53952.A0127_06930"/>
<feature type="transmembrane region" description="Helical" evidence="7">
    <location>
        <begin position="12"/>
        <end position="34"/>
    </location>
</feature>
<feature type="transmembrane region" description="Helical" evidence="7">
    <location>
        <begin position="122"/>
        <end position="146"/>
    </location>
</feature>
<evidence type="ECO:0000313" key="9">
    <source>
        <dbReference type="Proteomes" id="UP000073604"/>
    </source>
</evidence>
<protein>
    <recommendedName>
        <fullName evidence="7">UPF0056 membrane protein</fullName>
    </recommendedName>
</protein>
<dbReference type="Pfam" id="PF01914">
    <property type="entry name" value="MarC"/>
    <property type="match status" value="1"/>
</dbReference>
<evidence type="ECO:0000256" key="4">
    <source>
        <dbReference type="ARBA" id="ARBA00022692"/>
    </source>
</evidence>
<evidence type="ECO:0000256" key="3">
    <source>
        <dbReference type="ARBA" id="ARBA00022475"/>
    </source>
</evidence>
<evidence type="ECO:0000256" key="7">
    <source>
        <dbReference type="RuleBase" id="RU362048"/>
    </source>
</evidence>
<evidence type="ECO:0000256" key="1">
    <source>
        <dbReference type="ARBA" id="ARBA00004651"/>
    </source>
</evidence>
<feature type="transmembrane region" description="Helical" evidence="7">
    <location>
        <begin position="152"/>
        <end position="172"/>
    </location>
</feature>
<feature type="transmembrane region" description="Helical" evidence="7">
    <location>
        <begin position="46"/>
        <end position="69"/>
    </location>
</feature>
<dbReference type="InterPro" id="IPR002771">
    <property type="entry name" value="Multi_antbiot-R_MarC"/>
</dbReference>
<comment type="similarity">
    <text evidence="2 7">Belongs to the UPF0056 (MarC) family.</text>
</comment>
<dbReference type="NCBIfam" id="TIGR00427">
    <property type="entry name" value="NAAT family transporter"/>
    <property type="match status" value="1"/>
</dbReference>
<gene>
    <name evidence="8" type="ORF">A0127_06930</name>
</gene>
<dbReference type="PANTHER" id="PTHR33508">
    <property type="entry name" value="UPF0056 MEMBRANE PROTEIN YHCE"/>
    <property type="match status" value="1"/>
</dbReference>
<keyword evidence="5 7" id="KW-1133">Transmembrane helix</keyword>
<dbReference type="GeneID" id="27140268"/>
<reference evidence="9" key="1">
    <citation type="submission" date="2016-03" db="EMBL/GenBank/DDBJ databases">
        <authorList>
            <person name="Oger P.M."/>
        </authorList>
    </citation>
    <scope>NUCLEOTIDE SEQUENCE [LARGE SCALE GENOMIC DNA]</scope>
    <source>
        <strain evidence="9">OG-1</strain>
    </source>
</reference>
<dbReference type="AlphaFoldDB" id="A0A142CVX0"/>
<keyword evidence="4 7" id="KW-0812">Transmembrane</keyword>
<sequence>MEEVVEFLKYLILLYGGLFAITNPVGAVPVFLSVTHDLSWKERREIASKTAISVVATLVVFALLGQWIFKFFGSSTDAFAIAGGILLFRMALDMLSGKLSSVKISNEETEEFSEEVVTLEEVAIIPLAIPLISGPGAITTVMLYMAKSTTNLQRVAVILTIVLIGITVWFVLCSANRIKARLGRVGIKVMTRMMGLILTSMAVQMIINGIKGAFGL</sequence>
<keyword evidence="6 7" id="KW-0472">Membrane</keyword>
<dbReference type="PANTHER" id="PTHR33508:SF1">
    <property type="entry name" value="UPF0056 MEMBRANE PROTEIN YHCE"/>
    <property type="match status" value="1"/>
</dbReference>
<dbReference type="EMBL" id="CP014750">
    <property type="protein sequence ID" value="AMQ18922.1"/>
    <property type="molecule type" value="Genomic_DNA"/>
</dbReference>
<comment type="caution">
    <text evidence="7">Lacks conserved residue(s) required for the propagation of feature annotation.</text>
</comment>
<dbReference type="Proteomes" id="UP000073604">
    <property type="component" value="Chromosome"/>
</dbReference>
<accession>A0A142CVX0</accession>
<evidence type="ECO:0000313" key="8">
    <source>
        <dbReference type="EMBL" id="AMQ18922.1"/>
    </source>
</evidence>
<evidence type="ECO:0000256" key="2">
    <source>
        <dbReference type="ARBA" id="ARBA00009784"/>
    </source>
</evidence>
<dbReference type="OrthoDB" id="10856at2157"/>
<evidence type="ECO:0000256" key="6">
    <source>
        <dbReference type="ARBA" id="ARBA00023136"/>
    </source>
</evidence>
<dbReference type="RefSeq" id="WP_062389717.1">
    <property type="nucleotide sequence ID" value="NZ_CP014750.1"/>
</dbReference>
<evidence type="ECO:0000256" key="5">
    <source>
        <dbReference type="ARBA" id="ARBA00022989"/>
    </source>
</evidence>
<name>A0A142CVX0_9EURY</name>
<comment type="subcellular location">
    <subcellularLocation>
        <location evidence="1 7">Cell membrane</location>
        <topology evidence="1 7">Multi-pass membrane protein</topology>
    </subcellularLocation>
</comment>
<dbReference type="KEGG" id="tpep:A0127_06930"/>